<evidence type="ECO:0000256" key="2">
    <source>
        <dbReference type="ARBA" id="ARBA00023015"/>
    </source>
</evidence>
<dbReference type="CDD" id="cd08000">
    <property type="entry name" value="NGN"/>
    <property type="match status" value="1"/>
</dbReference>
<comment type="caution">
    <text evidence="5">The sequence shown here is derived from an EMBL/GenBank/DDBJ whole genome shotgun (WGS) entry which is preliminary data.</text>
</comment>
<keyword evidence="3" id="KW-0804">Transcription</keyword>
<dbReference type="Proteomes" id="UP000019109">
    <property type="component" value="Unassembled WGS sequence"/>
</dbReference>
<proteinExistence type="predicted"/>
<dbReference type="InterPro" id="IPR006645">
    <property type="entry name" value="NGN-like_dom"/>
</dbReference>
<dbReference type="AlphaFoldDB" id="W4V4R9"/>
<dbReference type="SUPFAM" id="SSF50104">
    <property type="entry name" value="Translation proteins SH3-like domain"/>
    <property type="match status" value="1"/>
</dbReference>
<dbReference type="STRING" id="1294263.JCM21531_1612"/>
<evidence type="ECO:0000256" key="1">
    <source>
        <dbReference type="ARBA" id="ARBA00022814"/>
    </source>
</evidence>
<organism evidence="5 6">
    <name type="scientific">Acetivibrio straminisolvens JCM 21531</name>
    <dbReference type="NCBI Taxonomy" id="1294263"/>
    <lineage>
        <taxon>Bacteria</taxon>
        <taxon>Bacillati</taxon>
        <taxon>Bacillota</taxon>
        <taxon>Clostridia</taxon>
        <taxon>Eubacteriales</taxon>
        <taxon>Oscillospiraceae</taxon>
        <taxon>Acetivibrio</taxon>
    </lineage>
</organism>
<dbReference type="SUPFAM" id="SSF82679">
    <property type="entry name" value="N-utilization substance G protein NusG, N-terminal domain"/>
    <property type="match status" value="1"/>
</dbReference>
<evidence type="ECO:0000313" key="6">
    <source>
        <dbReference type="Proteomes" id="UP000019109"/>
    </source>
</evidence>
<dbReference type="PANTHER" id="PTHR30265">
    <property type="entry name" value="RHO-INTERACTING TRANSCRIPTION TERMINATION FACTOR NUSG"/>
    <property type="match status" value="1"/>
</dbReference>
<dbReference type="RefSeq" id="WP_038288154.1">
    <property type="nucleotide sequence ID" value="NZ_BAVR01000015.1"/>
</dbReference>
<dbReference type="PANTHER" id="PTHR30265:SF4">
    <property type="entry name" value="KOW MOTIF FAMILY PROTEIN, EXPRESSED"/>
    <property type="match status" value="1"/>
</dbReference>
<gene>
    <name evidence="5" type="ORF">JCM21531_1612</name>
</gene>
<dbReference type="Gene3D" id="2.30.30.30">
    <property type="match status" value="1"/>
</dbReference>
<dbReference type="Pfam" id="PF02357">
    <property type="entry name" value="NusG"/>
    <property type="match status" value="1"/>
</dbReference>
<keyword evidence="6" id="KW-1185">Reference proteome</keyword>
<sequence>MCKWFVFFTHTGKEHAVCNYLNGMFDDERTVAFVPQVELVYKNSGQTYKKLKPMFPGYVLAESVMDSTKFARKALQIVKQTTHFINLLGKENPEFMSLHEKEKEFLLNFCVNRHPHTHVVEKSIGFIEGDKLIVTSGPLCGRESIVKRIDRHKKRAEIELEFMGNLRRVNVSLEVVSKI</sequence>
<dbReference type="NCBIfam" id="NF033641">
    <property type="entry name" value="antiterm_LoaP"/>
    <property type="match status" value="1"/>
</dbReference>
<keyword evidence="1" id="KW-0889">Transcription antitermination</keyword>
<dbReference type="CDD" id="cd06091">
    <property type="entry name" value="KOW_NusG"/>
    <property type="match status" value="1"/>
</dbReference>
<dbReference type="EMBL" id="BAVR01000015">
    <property type="protein sequence ID" value="GAE88186.1"/>
    <property type="molecule type" value="Genomic_DNA"/>
</dbReference>
<dbReference type="InterPro" id="IPR047663">
    <property type="entry name" value="Transcription_antiterm_LoaP"/>
</dbReference>
<evidence type="ECO:0000259" key="4">
    <source>
        <dbReference type="Pfam" id="PF02357"/>
    </source>
</evidence>
<dbReference type="InterPro" id="IPR043425">
    <property type="entry name" value="NusG-like"/>
</dbReference>
<name>W4V4R9_9FIRM</name>
<feature type="domain" description="NusG-like N-terminal" evidence="4">
    <location>
        <begin position="3"/>
        <end position="100"/>
    </location>
</feature>
<dbReference type="Gene3D" id="3.30.70.940">
    <property type="entry name" value="NusG, N-terminal domain"/>
    <property type="match status" value="1"/>
</dbReference>
<keyword evidence="2" id="KW-0805">Transcription regulation</keyword>
<dbReference type="GO" id="GO:0006354">
    <property type="term" value="P:DNA-templated transcription elongation"/>
    <property type="evidence" value="ECO:0007669"/>
    <property type="project" value="InterPro"/>
</dbReference>
<evidence type="ECO:0000256" key="3">
    <source>
        <dbReference type="ARBA" id="ARBA00023163"/>
    </source>
</evidence>
<dbReference type="InterPro" id="IPR008991">
    <property type="entry name" value="Translation_prot_SH3-like_sf"/>
</dbReference>
<accession>W4V4R9</accession>
<protein>
    <submittedName>
        <fullName evidence="5">Transcription antitermination protein NusG</fullName>
    </submittedName>
</protein>
<dbReference type="InterPro" id="IPR014722">
    <property type="entry name" value="Rib_uL2_dom2"/>
</dbReference>
<dbReference type="InterPro" id="IPR036735">
    <property type="entry name" value="NGN_dom_sf"/>
</dbReference>
<dbReference type="OrthoDB" id="1681764at2"/>
<reference evidence="5" key="1">
    <citation type="journal article" date="2014" name="Genome Announc.">
        <title>Draft Genome Sequence of Clostridium straminisolvens Strain JCM 21531T, Isolated from a Cellulose-Degrading Bacterial Community.</title>
        <authorList>
            <person name="Yuki M."/>
            <person name="Oshima K."/>
            <person name="Suda W."/>
            <person name="Sakamoto M."/>
            <person name="Kitamura K."/>
            <person name="Iida T."/>
            <person name="Hattori M."/>
            <person name="Ohkuma M."/>
        </authorList>
    </citation>
    <scope>NUCLEOTIDE SEQUENCE [LARGE SCALE GENOMIC DNA]</scope>
    <source>
        <strain evidence="5">JCM 21531</strain>
    </source>
</reference>
<evidence type="ECO:0000313" key="5">
    <source>
        <dbReference type="EMBL" id="GAE88186.1"/>
    </source>
</evidence>
<dbReference type="GO" id="GO:0031564">
    <property type="term" value="P:transcription antitermination"/>
    <property type="evidence" value="ECO:0007669"/>
    <property type="project" value="UniProtKB-KW"/>
</dbReference>